<accession>A0A4V6PBW9</accession>
<dbReference type="InterPro" id="IPR001680">
    <property type="entry name" value="WD40_rpt"/>
</dbReference>
<keyword evidence="4" id="KW-1185">Reference proteome</keyword>
<evidence type="ECO:0000259" key="2">
    <source>
        <dbReference type="Pfam" id="PF20703"/>
    </source>
</evidence>
<dbReference type="PANTHER" id="PTHR19879">
    <property type="entry name" value="TRANSCRIPTION INITIATION FACTOR TFIID"/>
    <property type="match status" value="1"/>
</dbReference>
<protein>
    <recommendedName>
        <fullName evidence="2">Novel STAND NTPase 1 domain-containing protein</fullName>
    </recommendedName>
</protein>
<sequence>MRDGDDEQPRVRQWAEAADGASIFQAARDLHVVYVADVRAARRAAAAPPHAGECPYPGLASFDEADARWFHGRDALTAEILVGLDAGLSVAPPGPLIVVAPSGAGKSSLLRAGVLPALARAAPDRPRAVVRTPGARPLDATLEPGAALVVDQLEELFTLCEDEAERVAFLDRLQEHARRAPVICALRSDFYARAADYAVLRTALATRQVVVGPLTDDGLREAITRPAAEVGLSVEPGLVELLVDELGPAEAGRLPLLAHALRATWLQREGSVLTVDGYRATGGIRRAVATTAETTYAALDSDDTRAAARVLFLRLTRIGADGTDDTRRPLPATDLDPAALDAFTAARLLTRDDDTVTITHEALLRAWPRLREWIDADRADRLVRQRLEESATDWDRAGRDPDLLWAGNRLAAAESSPVDRLSPLATAFRAAARGRARRAAGIRRGFTTLVAVLAVLALGAAFLANRQADTARTERDTARFRQVAAVTDQLRDTDSSLAAQFNLVAHRMRSEDEAVRLDLVNDAGATLSVPVPETEAGVHGVFSARGGDVLVTRRGDMTVGLWDIRNPEDPRPLPDPVSEPVYEVMLGADGSTLATADWDGTVRLWRIGHDATVRPFGEPISASANTPVALRIDPTGTVMATSEQEGALRFWDIRDPDRVEPIGEPLDAGRLPSLGAFAPDGDLVVTTSGGAMTLWNTRDATRRTVFEAPEIDYWAPVFTPDGTALAANSGDDTLWFWNIADPGRPRAIGNPLVTGQGRTSGITFGPDGRTLATNGEDGTVRLWRLDRPTAEPTPLGGALAGHTGSVVTIAFSADGSILAAGGEDGRTVALTGELGTVSLWDISDPGHPVQASGSLSDGVEFERRPTFSPAGDTLVYEGNDGALLLDLTDPRHPVPFDDRPLATDTYAFFDSFAFSPDGETLAALDSAARDSQGGILLWDVRDPTAPVPLGDPLPAATTGAMAFSPDGGLLAFGSEGDGEIQLWDTTSRERPRAVGNPSNPDAESGFTGILSLEFSPDGDTLFGSGEAGRILLWDVSDPAEPALLGDPLAGGTGTVRGSVWGMALSPDGRTLASVGGSTVRLWDVTDPTRPRRLVVELTGHTDVIDSVAFTPDGGTLVTASRDGTVRLWALDPDRAAERICAATRGVLTPEVWERHLPDQPYRPPCEAR</sequence>
<dbReference type="SUPFAM" id="SSF50978">
    <property type="entry name" value="WD40 repeat-like"/>
    <property type="match status" value="1"/>
</dbReference>
<dbReference type="SUPFAM" id="SSF101898">
    <property type="entry name" value="NHL repeat"/>
    <property type="match status" value="1"/>
</dbReference>
<feature type="domain" description="Novel STAND NTPase 1" evidence="2">
    <location>
        <begin position="146"/>
        <end position="402"/>
    </location>
</feature>
<proteinExistence type="predicted"/>
<dbReference type="Pfam" id="PF00400">
    <property type="entry name" value="WD40"/>
    <property type="match status" value="7"/>
</dbReference>
<dbReference type="EMBL" id="SMKI01000025">
    <property type="protein sequence ID" value="TDC78905.1"/>
    <property type="molecule type" value="Genomic_DNA"/>
</dbReference>
<dbReference type="SMART" id="SM00320">
    <property type="entry name" value="WD40"/>
    <property type="match status" value="9"/>
</dbReference>
<dbReference type="Gene3D" id="2.130.10.10">
    <property type="entry name" value="YVTN repeat-like/Quinoprotein amine dehydrogenase"/>
    <property type="match status" value="4"/>
</dbReference>
<evidence type="ECO:0000313" key="3">
    <source>
        <dbReference type="EMBL" id="TDC78905.1"/>
    </source>
</evidence>
<dbReference type="SUPFAM" id="SSF52540">
    <property type="entry name" value="P-loop containing nucleoside triphosphate hydrolases"/>
    <property type="match status" value="1"/>
</dbReference>
<dbReference type="InterPro" id="IPR036322">
    <property type="entry name" value="WD40_repeat_dom_sf"/>
</dbReference>
<evidence type="ECO:0000256" key="1">
    <source>
        <dbReference type="PROSITE-ProRule" id="PRU00221"/>
    </source>
</evidence>
<dbReference type="Proteomes" id="UP000295345">
    <property type="component" value="Unassembled WGS sequence"/>
</dbReference>
<dbReference type="SUPFAM" id="SSF50993">
    <property type="entry name" value="Peptidase/esterase 'gauge' domain"/>
    <property type="match status" value="1"/>
</dbReference>
<feature type="repeat" description="WD" evidence="1">
    <location>
        <begin position="1097"/>
        <end position="1138"/>
    </location>
</feature>
<dbReference type="InterPro" id="IPR027417">
    <property type="entry name" value="P-loop_NTPase"/>
</dbReference>
<dbReference type="AlphaFoldDB" id="A0A4V6PBW9"/>
<feature type="domain" description="Novel STAND NTPase 1" evidence="2">
    <location>
        <begin position="55"/>
        <end position="141"/>
    </location>
</feature>
<comment type="caution">
    <text evidence="3">The sequence shown here is derived from an EMBL/GenBank/DDBJ whole genome shotgun (WGS) entry which is preliminary data.</text>
</comment>
<dbReference type="PROSITE" id="PS50294">
    <property type="entry name" value="WD_REPEATS_REGION"/>
    <property type="match status" value="2"/>
</dbReference>
<reference evidence="3 4" key="1">
    <citation type="submission" date="2019-03" db="EMBL/GenBank/DDBJ databases">
        <title>Draft genome sequences of novel Actinobacteria.</title>
        <authorList>
            <person name="Sahin N."/>
            <person name="Ay H."/>
            <person name="Saygin H."/>
        </authorList>
    </citation>
    <scope>NUCLEOTIDE SEQUENCE [LARGE SCALE GENOMIC DNA]</scope>
    <source>
        <strain evidence="3 4">DSM 41900</strain>
    </source>
</reference>
<dbReference type="OrthoDB" id="134501at2"/>
<dbReference type="InterPro" id="IPR015943">
    <property type="entry name" value="WD40/YVTN_repeat-like_dom_sf"/>
</dbReference>
<dbReference type="PROSITE" id="PS50082">
    <property type="entry name" value="WD_REPEATS_2"/>
    <property type="match status" value="5"/>
</dbReference>
<organism evidence="3 4">
    <name type="scientific">Streptomyces hainanensis</name>
    <dbReference type="NCBI Taxonomy" id="402648"/>
    <lineage>
        <taxon>Bacteria</taxon>
        <taxon>Bacillati</taxon>
        <taxon>Actinomycetota</taxon>
        <taxon>Actinomycetes</taxon>
        <taxon>Kitasatosporales</taxon>
        <taxon>Streptomycetaceae</taxon>
        <taxon>Streptomyces</taxon>
    </lineage>
</organism>
<dbReference type="Pfam" id="PF20703">
    <property type="entry name" value="nSTAND1"/>
    <property type="match status" value="2"/>
</dbReference>
<feature type="repeat" description="WD" evidence="1">
    <location>
        <begin position="799"/>
        <end position="825"/>
    </location>
</feature>
<dbReference type="InterPro" id="IPR049052">
    <property type="entry name" value="nSTAND1"/>
</dbReference>
<evidence type="ECO:0000313" key="4">
    <source>
        <dbReference type="Proteomes" id="UP000295345"/>
    </source>
</evidence>
<feature type="repeat" description="WD" evidence="1">
    <location>
        <begin position="620"/>
        <end position="661"/>
    </location>
</feature>
<keyword evidence="1" id="KW-0853">WD repeat</keyword>
<dbReference type="PANTHER" id="PTHR19879:SF9">
    <property type="entry name" value="TRANSCRIPTION INITIATION FACTOR TFIID SUBUNIT 5"/>
    <property type="match status" value="1"/>
</dbReference>
<gene>
    <name evidence="3" type="ORF">E1283_03895</name>
</gene>
<dbReference type="CDD" id="cd00200">
    <property type="entry name" value="WD40"/>
    <property type="match status" value="1"/>
</dbReference>
<feature type="repeat" description="WD" evidence="1">
    <location>
        <begin position="581"/>
        <end position="615"/>
    </location>
</feature>
<name>A0A4V6PBW9_9ACTN</name>
<feature type="repeat" description="WD" evidence="1">
    <location>
        <begin position="752"/>
        <end position="793"/>
    </location>
</feature>